<evidence type="ECO:0000313" key="1">
    <source>
        <dbReference type="EMBL" id="KAK3058915.1"/>
    </source>
</evidence>
<comment type="caution">
    <text evidence="1">The sequence shown here is derived from an EMBL/GenBank/DDBJ whole genome shotgun (WGS) entry which is preliminary data.</text>
</comment>
<accession>A0AAJ0GJQ2</accession>
<evidence type="ECO:0000313" key="2">
    <source>
        <dbReference type="Proteomes" id="UP001271007"/>
    </source>
</evidence>
<organism evidence="1 2">
    <name type="scientific">Extremus antarcticus</name>
    <dbReference type="NCBI Taxonomy" id="702011"/>
    <lineage>
        <taxon>Eukaryota</taxon>
        <taxon>Fungi</taxon>
        <taxon>Dikarya</taxon>
        <taxon>Ascomycota</taxon>
        <taxon>Pezizomycotina</taxon>
        <taxon>Dothideomycetes</taxon>
        <taxon>Dothideomycetidae</taxon>
        <taxon>Mycosphaerellales</taxon>
        <taxon>Extremaceae</taxon>
        <taxon>Extremus</taxon>
    </lineage>
</organism>
<dbReference type="AlphaFoldDB" id="A0AAJ0GJQ2"/>
<dbReference type="EMBL" id="JAWDJX010000001">
    <property type="protein sequence ID" value="KAK3058915.1"/>
    <property type="molecule type" value="Genomic_DNA"/>
</dbReference>
<dbReference type="Proteomes" id="UP001271007">
    <property type="component" value="Unassembled WGS sequence"/>
</dbReference>
<gene>
    <name evidence="1" type="ORF">LTR09_000480</name>
</gene>
<name>A0AAJ0GJQ2_9PEZI</name>
<reference evidence="1" key="1">
    <citation type="submission" date="2023-04" db="EMBL/GenBank/DDBJ databases">
        <title>Black Yeasts Isolated from many extreme environments.</title>
        <authorList>
            <person name="Coleine C."/>
            <person name="Stajich J.E."/>
            <person name="Selbmann L."/>
        </authorList>
    </citation>
    <scope>NUCLEOTIDE SEQUENCE</scope>
    <source>
        <strain evidence="1">CCFEE 5312</strain>
    </source>
</reference>
<keyword evidence="2" id="KW-1185">Reference proteome</keyword>
<proteinExistence type="predicted"/>
<protein>
    <submittedName>
        <fullName evidence="1">Uncharacterized protein</fullName>
    </submittedName>
</protein>
<sequence>MSEIIPDLSSPDEVAYCIWHPVTASEETYRRLAQRYPYLVYQVARACAVAGYTELYHELEVLPDVHIAEEARECGNLAMYEAIVCQPVRYTIMNDYTRTVDFDSRQPANLNGDTSVRWMLDIRQEIQDSTSDLYVDEHGDIDVDDIFDPLDSPGYEESMFNVCEDMQVDERKSTEATKRTFTTRLELQLLYEPLPADLPTVQKDILILMAAYQGNVDRFARLRRPKRIVKETACCVRGIYHNTFFAVVV</sequence>